<accession>A0ABR7PPM2</accession>
<dbReference type="Proteomes" id="UP000736373">
    <property type="component" value="Unassembled WGS sequence"/>
</dbReference>
<comment type="caution">
    <text evidence="2">The sequence shown here is derived from an EMBL/GenBank/DDBJ whole genome shotgun (WGS) entry which is preliminary data.</text>
</comment>
<evidence type="ECO:0000313" key="2">
    <source>
        <dbReference type="EMBL" id="MBC8748232.1"/>
    </source>
</evidence>
<sequence length="243" mass="26553">MKSAVILVAALAALSSNAHAAQSYDSYEAFYVAQPGAVFGDPIKRSGDPTEQNAGVVYSYPGEPGIFAKLQAKLERNTLNIELWGNRLAVNGKSYRFADATTFPGEHVSEIFPQSANVFIAARTDTHPPLLCMEGHGSGSGEAASRYQQISLLVNPLARNPTFLHLPSLLSSCRAVVATKDGKLAFPKNSYVFDDAQASRLGLLVSYYTFENQRFVPVPALKQLRLRFAHPEIPFQFSIQDKD</sequence>
<keyword evidence="3" id="KW-1185">Reference proteome</keyword>
<evidence type="ECO:0000313" key="3">
    <source>
        <dbReference type="Proteomes" id="UP000736373"/>
    </source>
</evidence>
<feature type="signal peptide" evidence="1">
    <location>
        <begin position="1"/>
        <end position="20"/>
    </location>
</feature>
<gene>
    <name evidence="2" type="ORF">F6X42_16930</name>
</gene>
<reference evidence="2 3" key="1">
    <citation type="submission" date="2019-09" db="EMBL/GenBank/DDBJ databases">
        <title>Paraburkholderia podalyriae sp. nov., A South African Podalyria-associated rhizobium.</title>
        <authorList>
            <person name="Mavima L."/>
            <person name="Beukes C.W."/>
            <person name="Palmer M."/>
            <person name="De Meyer S.E."/>
            <person name="James E.K."/>
            <person name="Maluk M."/>
            <person name="Avontuur J.R."/>
            <person name="Chan W.Y."/>
            <person name="Venter S.N."/>
            <person name="Steenkamp E.T."/>
        </authorList>
    </citation>
    <scope>NUCLEOTIDE SEQUENCE [LARGE SCALE GENOMIC DNA]</scope>
    <source>
        <strain evidence="2 3">WC7.3b</strain>
    </source>
</reference>
<dbReference type="RefSeq" id="WP_187635288.1">
    <property type="nucleotide sequence ID" value="NZ_VZQQ01000012.1"/>
</dbReference>
<evidence type="ECO:0000256" key="1">
    <source>
        <dbReference type="SAM" id="SignalP"/>
    </source>
</evidence>
<protein>
    <submittedName>
        <fullName evidence="2">Uncharacterized protein</fullName>
    </submittedName>
</protein>
<dbReference type="EMBL" id="VZQQ01000012">
    <property type="protein sequence ID" value="MBC8748232.1"/>
    <property type="molecule type" value="Genomic_DNA"/>
</dbReference>
<keyword evidence="1" id="KW-0732">Signal</keyword>
<name>A0ABR7PPM2_9BURK</name>
<proteinExistence type="predicted"/>
<feature type="chain" id="PRO_5046736163" evidence="1">
    <location>
        <begin position="21"/>
        <end position="243"/>
    </location>
</feature>
<organism evidence="2 3">
    <name type="scientific">Paraburkholderia podalyriae</name>
    <dbReference type="NCBI Taxonomy" id="1938811"/>
    <lineage>
        <taxon>Bacteria</taxon>
        <taxon>Pseudomonadati</taxon>
        <taxon>Pseudomonadota</taxon>
        <taxon>Betaproteobacteria</taxon>
        <taxon>Burkholderiales</taxon>
        <taxon>Burkholderiaceae</taxon>
        <taxon>Paraburkholderia</taxon>
    </lineage>
</organism>